<evidence type="ECO:0000256" key="8">
    <source>
        <dbReference type="ARBA" id="ARBA00051735"/>
    </source>
</evidence>
<reference evidence="23 24" key="1">
    <citation type="submission" date="2019-01" db="EMBL/GenBank/DDBJ databases">
        <title>Sequencing of cultivated peanut Arachis hypogaea provides insights into genome evolution and oil improvement.</title>
        <authorList>
            <person name="Chen X."/>
        </authorList>
    </citation>
    <scope>NUCLEOTIDE SEQUENCE [LARGE SCALE GENOMIC DNA]</scope>
    <source>
        <strain evidence="24">cv. Fuhuasheng</strain>
        <tissue evidence="23">Leaves</tissue>
    </source>
</reference>
<evidence type="ECO:0000256" key="4">
    <source>
        <dbReference type="ARBA" id="ARBA00050262"/>
    </source>
</evidence>
<dbReference type="EC" id="4.1.2.47" evidence="16"/>
<evidence type="ECO:0000256" key="3">
    <source>
        <dbReference type="ARBA" id="ARBA00050241"/>
    </source>
</evidence>
<evidence type="ECO:0000256" key="2">
    <source>
        <dbReference type="ARBA" id="ARBA00050104"/>
    </source>
</evidence>
<evidence type="ECO:0000256" key="15">
    <source>
        <dbReference type="ARBA" id="ARBA00060885"/>
    </source>
</evidence>
<evidence type="ECO:0000256" key="7">
    <source>
        <dbReference type="ARBA" id="ARBA00051647"/>
    </source>
</evidence>
<comment type="catalytic activity">
    <reaction evidence="13">
        <text>cyclohexanecarbaldehyde + hydrogen cyanide = (2S)-2-cyclohexyl-2-hydroxyacetonitrile</text>
        <dbReference type="Rhea" id="RHEA:77423"/>
        <dbReference type="ChEBI" id="CHEBI:18407"/>
        <dbReference type="ChEBI" id="CHEBI:197359"/>
        <dbReference type="ChEBI" id="CHEBI:197360"/>
    </reaction>
</comment>
<proteinExistence type="inferred from homology"/>
<comment type="caution">
    <text evidence="23">The sequence shown here is derived from an EMBL/GenBank/DDBJ whole genome shotgun (WGS) entry which is preliminary data.</text>
</comment>
<sequence>MGSESVTHSSNHYILVHGVCHGAWCWYKIKPLLESSGHKVTLLDLAASGANSKKLQDVETLSEYSEPLLEVMESLPPNEKVVLVGHSLGGLNIALAMEKFPTKVQVGVFLTAVVPDTQHKPSYVLEKYSESMPATSWLDTEFDKCGNKTSLLFGRIFMSKMLYHLTPLEDLELAMSMLRPGSLFIEDLSQQKNFSKVGYGSVPRAFIVCTQDLGVPLEFQRWMIENAGISDVMEINGADHMVMLSKPQELCDCLLKIHFILVHGACHGAWCWYKIKPLLESSGHKVTVLDLAASGINLKKLQDVETLSEYSEPLLEVMESLPPNEKVVLVGHSLGGLNIALAMEKFPTKVQVGVFLTAFVPDTQHKPSYVLEKYCERTPASEWLDTAFSQCGNKTSMLFGPNFISTKLYQHCSTEDLELIKCIIRPSSLFIEDLSQEKNFSKEGYGSVSRAFVVCTEDVAIPLEYQRWMIQNARINDVMEINGADHMVMLCKPQELSDCLQQIAAKYK</sequence>
<dbReference type="GO" id="GO:0009696">
    <property type="term" value="P:salicylic acid metabolic process"/>
    <property type="evidence" value="ECO:0007669"/>
    <property type="project" value="TreeGrafter"/>
</dbReference>
<dbReference type="GO" id="GO:0009694">
    <property type="term" value="P:jasmonic acid metabolic process"/>
    <property type="evidence" value="ECO:0007669"/>
    <property type="project" value="TreeGrafter"/>
</dbReference>
<evidence type="ECO:0000256" key="11">
    <source>
        <dbReference type="ARBA" id="ARBA00052511"/>
    </source>
</evidence>
<dbReference type="InterPro" id="IPR029058">
    <property type="entry name" value="AB_hydrolase_fold"/>
</dbReference>
<keyword evidence="24" id="KW-1185">Reference proteome</keyword>
<comment type="catalytic activity">
    <reaction evidence="5">
        <text>benzaldehyde + hydrogen cyanide = (S)-mandelonitrile</text>
        <dbReference type="Rhea" id="RHEA:77427"/>
        <dbReference type="ChEBI" id="CHEBI:17169"/>
        <dbReference type="ChEBI" id="CHEBI:18407"/>
        <dbReference type="ChEBI" id="CHEBI:36941"/>
    </reaction>
</comment>
<dbReference type="GO" id="GO:0080031">
    <property type="term" value="F:methyl salicylate esterase activity"/>
    <property type="evidence" value="ECO:0007669"/>
    <property type="project" value="TreeGrafter"/>
</dbReference>
<feature type="domain" description="AB hydrolase-1" evidence="22">
    <location>
        <begin position="14"/>
        <end position="251"/>
    </location>
</feature>
<evidence type="ECO:0000256" key="5">
    <source>
        <dbReference type="ARBA" id="ARBA00050358"/>
    </source>
</evidence>
<dbReference type="PANTHER" id="PTHR10992:SF1083">
    <property type="entry name" value="METHYLESTERASE 1"/>
    <property type="match status" value="1"/>
</dbReference>
<feature type="domain" description="AB hydrolase-1" evidence="21">
    <location>
        <begin position="258"/>
        <end position="490"/>
    </location>
</feature>
<comment type="catalytic activity">
    <reaction evidence="11">
        <text>3-formylthiophene + hydrogen cyanide = (2S)-2-hydroxy-2-(thiophen-3-yl)acetonitrile</text>
        <dbReference type="Rhea" id="RHEA:77459"/>
        <dbReference type="ChEBI" id="CHEBI:18407"/>
        <dbReference type="ChEBI" id="CHEBI:87611"/>
        <dbReference type="ChEBI" id="CHEBI:197333"/>
    </reaction>
</comment>
<dbReference type="PANTHER" id="PTHR10992">
    <property type="entry name" value="METHYLESTERASE FAMILY MEMBER"/>
    <property type="match status" value="1"/>
</dbReference>
<evidence type="ECO:0000256" key="16">
    <source>
        <dbReference type="ARBA" id="ARBA00066572"/>
    </source>
</evidence>
<dbReference type="FunFam" id="3.40.50.1820:FF:000051">
    <property type="entry name" value="(S)-hydroxynitrile lyase"/>
    <property type="match status" value="2"/>
</dbReference>
<evidence type="ECO:0000256" key="18">
    <source>
        <dbReference type="ARBA" id="ARBA00076040"/>
    </source>
</evidence>
<comment type="catalytic activity">
    <reaction evidence="12">
        <text>2,2-dimethylpropanal + hydrogen cyanide = (2S)-2-hydroxy-3,3-dimethylbutanenitrile</text>
        <dbReference type="Rhea" id="RHEA:77407"/>
        <dbReference type="ChEBI" id="CHEBI:18407"/>
        <dbReference type="ChEBI" id="CHEBI:141557"/>
        <dbReference type="ChEBI" id="CHEBI:197355"/>
    </reaction>
</comment>
<dbReference type="Proteomes" id="UP000289738">
    <property type="component" value="Chromosome A01"/>
</dbReference>
<dbReference type="AlphaFoldDB" id="A0A445EXE8"/>
<organism evidence="23 24">
    <name type="scientific">Arachis hypogaea</name>
    <name type="common">Peanut</name>
    <dbReference type="NCBI Taxonomy" id="3818"/>
    <lineage>
        <taxon>Eukaryota</taxon>
        <taxon>Viridiplantae</taxon>
        <taxon>Streptophyta</taxon>
        <taxon>Embryophyta</taxon>
        <taxon>Tracheophyta</taxon>
        <taxon>Spermatophyta</taxon>
        <taxon>Magnoliopsida</taxon>
        <taxon>eudicotyledons</taxon>
        <taxon>Gunneridae</taxon>
        <taxon>Pentapetalae</taxon>
        <taxon>rosids</taxon>
        <taxon>fabids</taxon>
        <taxon>Fabales</taxon>
        <taxon>Fabaceae</taxon>
        <taxon>Papilionoideae</taxon>
        <taxon>50 kb inversion clade</taxon>
        <taxon>dalbergioids sensu lato</taxon>
        <taxon>Dalbergieae</taxon>
        <taxon>Pterocarpus clade</taxon>
        <taxon>Arachis</taxon>
    </lineage>
</organism>
<comment type="catalytic activity">
    <reaction evidence="7">
        <text>butan-2-one + hydrogen cyanide = 2-hydroxy-2-methylbutanenitrile</text>
        <dbReference type="Rhea" id="RHEA:77467"/>
        <dbReference type="ChEBI" id="CHEBI:18407"/>
        <dbReference type="ChEBI" id="CHEBI:28398"/>
        <dbReference type="ChEBI" id="CHEBI:60954"/>
    </reaction>
    <physiologicalReaction direction="right-to-left" evidence="7">
        <dbReference type="Rhea" id="RHEA:77469"/>
    </physiologicalReaction>
</comment>
<accession>A0A445EXE8</accession>
<evidence type="ECO:0000256" key="9">
    <source>
        <dbReference type="ARBA" id="ARBA00051977"/>
    </source>
</evidence>
<keyword evidence="1" id="KW-0378">Hydrolase</keyword>
<evidence type="ECO:0000256" key="14">
    <source>
        <dbReference type="ARBA" id="ARBA00052826"/>
    </source>
</evidence>
<dbReference type="Pfam" id="PF00561">
    <property type="entry name" value="Abhydrolase_1"/>
    <property type="match status" value="1"/>
</dbReference>
<comment type="similarity">
    <text evidence="15">Belongs to the AB hydrolase superfamily. Hydroxynitrile lyase family.</text>
</comment>
<dbReference type="InterPro" id="IPR000073">
    <property type="entry name" value="AB_hydrolase_1"/>
</dbReference>
<comment type="catalytic activity">
    <reaction evidence="8">
        <text>a disubstituted aliphatic (S)-hydroxynitrile = a ketone + hydrogen cyanide</text>
        <dbReference type="Rhea" id="RHEA:56592"/>
        <dbReference type="ChEBI" id="CHEBI:17087"/>
        <dbReference type="ChEBI" id="CHEBI:18407"/>
        <dbReference type="ChEBI" id="CHEBI:140597"/>
        <dbReference type="EC" id="4.1.2.47"/>
    </reaction>
</comment>
<evidence type="ECO:0000256" key="6">
    <source>
        <dbReference type="ARBA" id="ARBA00050608"/>
    </source>
</evidence>
<evidence type="ECO:0000313" key="23">
    <source>
        <dbReference type="EMBL" id="RYR80101.1"/>
    </source>
</evidence>
<evidence type="ECO:0000256" key="17">
    <source>
        <dbReference type="ARBA" id="ARBA00069221"/>
    </source>
</evidence>
<comment type="catalytic activity">
    <reaction evidence="9">
        <text>acrolein + hydrogen cyanide = (2S)-2-hydroxybut-3-enenitrile</text>
        <dbReference type="Rhea" id="RHEA:77411"/>
        <dbReference type="ChEBI" id="CHEBI:15368"/>
        <dbReference type="ChEBI" id="CHEBI:18407"/>
        <dbReference type="ChEBI" id="CHEBI:197356"/>
    </reaction>
</comment>
<evidence type="ECO:0000256" key="20">
    <source>
        <dbReference type="ARBA" id="ARBA00079794"/>
    </source>
</evidence>
<comment type="catalytic activity">
    <reaction evidence="3">
        <text>a monosubstituted aliphatic (S)-hydroxynitrile = an aldehyde + hydrogen cyanide</text>
        <dbReference type="Rhea" id="RHEA:56588"/>
        <dbReference type="ChEBI" id="CHEBI:17478"/>
        <dbReference type="ChEBI" id="CHEBI:18407"/>
        <dbReference type="ChEBI" id="CHEBI:140596"/>
        <dbReference type="EC" id="4.1.2.47"/>
    </reaction>
</comment>
<dbReference type="EMBL" id="SDMP01000001">
    <property type="protein sequence ID" value="RYR80101.1"/>
    <property type="molecule type" value="Genomic_DNA"/>
</dbReference>
<evidence type="ECO:0000256" key="13">
    <source>
        <dbReference type="ARBA" id="ARBA00052609"/>
    </source>
</evidence>
<dbReference type="Gene3D" id="3.40.50.1820">
    <property type="entry name" value="alpha/beta hydrolase"/>
    <property type="match status" value="2"/>
</dbReference>
<evidence type="ECO:0000313" key="24">
    <source>
        <dbReference type="Proteomes" id="UP000289738"/>
    </source>
</evidence>
<evidence type="ECO:0000259" key="21">
    <source>
        <dbReference type="Pfam" id="PF00561"/>
    </source>
</evidence>
<dbReference type="Pfam" id="PF12697">
    <property type="entry name" value="Abhydrolase_6"/>
    <property type="match status" value="1"/>
</dbReference>
<evidence type="ECO:0000256" key="10">
    <source>
        <dbReference type="ARBA" id="ARBA00052033"/>
    </source>
</evidence>
<evidence type="ECO:0000256" key="12">
    <source>
        <dbReference type="ARBA" id="ARBA00052600"/>
    </source>
</evidence>
<comment type="catalytic activity">
    <reaction evidence="10">
        <text>2-methylpropanal + hydrogen cyanide = (2S)-2-hydroxy-3-methylbutanenitrile</text>
        <dbReference type="Rhea" id="RHEA:77403"/>
        <dbReference type="ChEBI" id="CHEBI:18407"/>
        <dbReference type="ChEBI" id="CHEBI:48943"/>
        <dbReference type="ChEBI" id="CHEBI:197354"/>
    </reaction>
</comment>
<gene>
    <name evidence="23" type="ORF">Ahy_A01g004878</name>
</gene>
<dbReference type="STRING" id="3818.A0A445EXE8"/>
<comment type="catalytic activity">
    <reaction evidence="2">
        <text>4-methoxybenzaldehyde + hydrogen cyanide = (2S)-2-hydroxy-2-(4-methoxyphenyl)acetonitrile</text>
        <dbReference type="Rhea" id="RHEA:77447"/>
        <dbReference type="ChEBI" id="CHEBI:18407"/>
        <dbReference type="ChEBI" id="CHEBI:28235"/>
        <dbReference type="ChEBI" id="CHEBI:197328"/>
    </reaction>
</comment>
<evidence type="ECO:0000256" key="1">
    <source>
        <dbReference type="ARBA" id="ARBA00022801"/>
    </source>
</evidence>
<dbReference type="GO" id="GO:0080030">
    <property type="term" value="F:methyl indole-3-acetate esterase activity"/>
    <property type="evidence" value="ECO:0007669"/>
    <property type="project" value="TreeGrafter"/>
</dbReference>
<dbReference type="InterPro" id="IPR045889">
    <property type="entry name" value="MES/HNL"/>
</dbReference>
<comment type="catalytic activity">
    <reaction evidence="4">
        <text>2-hydroxy-2-methylpropanenitrile = acetone + hydrogen cyanide</text>
        <dbReference type="Rhea" id="RHEA:11932"/>
        <dbReference type="ChEBI" id="CHEBI:15347"/>
        <dbReference type="ChEBI" id="CHEBI:15348"/>
        <dbReference type="ChEBI" id="CHEBI:18407"/>
    </reaction>
    <physiologicalReaction direction="left-to-right" evidence="4">
        <dbReference type="Rhea" id="RHEA:11933"/>
    </physiologicalReaction>
</comment>
<dbReference type="GO" id="GO:0080032">
    <property type="term" value="F:methyl jasmonate esterase activity"/>
    <property type="evidence" value="ECO:0007669"/>
    <property type="project" value="TreeGrafter"/>
</dbReference>
<name>A0A445EXE8_ARAHY</name>
<protein>
    <recommendedName>
        <fullName evidence="17">(S)-hydroxynitrile lyase</fullName>
        <ecNumber evidence="16">4.1.2.47</ecNumber>
    </recommendedName>
    <alternativeName>
        <fullName evidence="18">2-hydroxy-2-methylpropanenitrile lyase</fullName>
    </alternativeName>
    <alternativeName>
        <fullName evidence="19">Acetone cyanohydrin lyase</fullName>
    </alternativeName>
    <alternativeName>
        <fullName evidence="20">Hydroxynitrile lyase</fullName>
    </alternativeName>
</protein>
<evidence type="ECO:0000256" key="19">
    <source>
        <dbReference type="ARBA" id="ARBA00078291"/>
    </source>
</evidence>
<dbReference type="GO" id="GO:0047606">
    <property type="term" value="F:(S)-hydroxynitrile lyase activity"/>
    <property type="evidence" value="ECO:0007669"/>
    <property type="project" value="UniProtKB-EC"/>
</dbReference>
<evidence type="ECO:0000259" key="22">
    <source>
        <dbReference type="Pfam" id="PF12697"/>
    </source>
</evidence>
<comment type="catalytic activity">
    <reaction evidence="14">
        <text>an aromatic (S)-hydroxynitrile = an aromatic aldehyde + hydrogen cyanide</text>
        <dbReference type="Rhea" id="RHEA:54660"/>
        <dbReference type="ChEBI" id="CHEBI:18407"/>
        <dbReference type="ChEBI" id="CHEBI:33855"/>
        <dbReference type="ChEBI" id="CHEBI:138306"/>
        <dbReference type="EC" id="4.1.2.47"/>
    </reaction>
</comment>
<dbReference type="SUPFAM" id="SSF53474">
    <property type="entry name" value="alpha/beta-Hydrolases"/>
    <property type="match status" value="2"/>
</dbReference>
<comment type="catalytic activity">
    <reaction evidence="6">
        <text>formylthiophene + hydrogen cyanide = (2R)-2-hydroxy-2-(thiophen-2-yl)acetonitrile</text>
        <dbReference type="Rhea" id="RHEA:77455"/>
        <dbReference type="ChEBI" id="CHEBI:18407"/>
        <dbReference type="ChEBI" id="CHEBI:87301"/>
        <dbReference type="ChEBI" id="CHEBI:197332"/>
    </reaction>
</comment>